<reference evidence="5" key="4">
    <citation type="submission" date="2023-01" db="EMBL/GenBank/DDBJ databases">
        <title>Draft genome sequence of Methylobacterium brachythecii strain NBRC 107710.</title>
        <authorList>
            <person name="Sun Q."/>
            <person name="Mori K."/>
        </authorList>
    </citation>
    <scope>NUCLEOTIDE SEQUENCE</scope>
    <source>
        <strain evidence="5">NBRC 107710</strain>
    </source>
</reference>
<gene>
    <name evidence="5" type="ORF">GCM10007884_30960</name>
    <name evidence="6" type="ORF">GGR33_003750</name>
</gene>
<evidence type="ECO:0000256" key="1">
    <source>
        <dbReference type="ARBA" id="ARBA00023015"/>
    </source>
</evidence>
<dbReference type="GO" id="GO:0003677">
    <property type="term" value="F:DNA binding"/>
    <property type="evidence" value="ECO:0007669"/>
    <property type="project" value="UniProtKB-KW"/>
</dbReference>
<organism evidence="6 7">
    <name type="scientific">Methylobacterium brachythecii</name>
    <dbReference type="NCBI Taxonomy" id="1176177"/>
    <lineage>
        <taxon>Bacteria</taxon>
        <taxon>Pseudomonadati</taxon>
        <taxon>Pseudomonadota</taxon>
        <taxon>Alphaproteobacteria</taxon>
        <taxon>Hyphomicrobiales</taxon>
        <taxon>Methylobacteriaceae</taxon>
        <taxon>Methylobacterium</taxon>
    </lineage>
</organism>
<dbReference type="SMART" id="SM00530">
    <property type="entry name" value="HTH_XRE"/>
    <property type="match status" value="1"/>
</dbReference>
<evidence type="ECO:0000313" key="6">
    <source>
        <dbReference type="EMBL" id="MBB3904231.1"/>
    </source>
</evidence>
<dbReference type="InterPro" id="IPR015927">
    <property type="entry name" value="Peptidase_S24_S26A/B/C"/>
</dbReference>
<name>A0A7W6APA7_9HYPH</name>
<sequence length="243" mass="26619">MSKAFGAVLRQARNLKDLSQKEVADHFGIQRPAVGQWEAGSTFPGTEKLGQLGDMLGIDMDAALKGRLVMIEHREAGNGPAEGEIGAEAASVEAIEARAPIDVSRFMGPRDIPIFGTSEGGDGEGDFSLNRNAIDYAPRPPGIARRTGVYALYVRGDSVSPAYEDGARIYVDSNRAPRPRDYVVIELKADDDQPGKGYIKRLVRSSAKLLVVEQFNPAKEIEFEQRSIRLMHRVIPWDELLGL</sequence>
<evidence type="ECO:0000256" key="3">
    <source>
        <dbReference type="ARBA" id="ARBA00023163"/>
    </source>
</evidence>
<dbReference type="SUPFAM" id="SSF47413">
    <property type="entry name" value="lambda repressor-like DNA-binding domains"/>
    <property type="match status" value="1"/>
</dbReference>
<evidence type="ECO:0000313" key="5">
    <source>
        <dbReference type="EMBL" id="GLS45107.1"/>
    </source>
</evidence>
<evidence type="ECO:0000259" key="4">
    <source>
        <dbReference type="PROSITE" id="PS50943"/>
    </source>
</evidence>
<dbReference type="InterPro" id="IPR039418">
    <property type="entry name" value="LexA-like"/>
</dbReference>
<proteinExistence type="predicted"/>
<protein>
    <submittedName>
        <fullName evidence="5 6">Repressor</fullName>
    </submittedName>
</protein>
<accession>A0A7W6APA7</accession>
<keyword evidence="2" id="KW-0238">DNA-binding</keyword>
<reference evidence="5" key="1">
    <citation type="journal article" date="2014" name="Int. J. Syst. Evol. Microbiol.">
        <title>Complete genome of a new Firmicutes species belonging to the dominant human colonic microbiota ('Ruminococcus bicirculans') reveals two chromosomes and a selective capacity to utilize plant glucans.</title>
        <authorList>
            <consortium name="NISC Comparative Sequencing Program"/>
            <person name="Wegmann U."/>
            <person name="Louis P."/>
            <person name="Goesmann A."/>
            <person name="Henrissat B."/>
            <person name="Duncan S.H."/>
            <person name="Flint H.J."/>
        </authorList>
    </citation>
    <scope>NUCLEOTIDE SEQUENCE</scope>
    <source>
        <strain evidence="5">NBRC 107710</strain>
    </source>
</reference>
<dbReference type="EMBL" id="BSPG01000018">
    <property type="protein sequence ID" value="GLS45107.1"/>
    <property type="molecule type" value="Genomic_DNA"/>
</dbReference>
<evidence type="ECO:0000313" key="7">
    <source>
        <dbReference type="Proteomes" id="UP000517759"/>
    </source>
</evidence>
<keyword evidence="1" id="KW-0805">Transcription regulation</keyword>
<keyword evidence="8" id="KW-1185">Reference proteome</keyword>
<dbReference type="CDD" id="cd06529">
    <property type="entry name" value="S24_LexA-like"/>
    <property type="match status" value="1"/>
</dbReference>
<reference evidence="6 7" key="3">
    <citation type="submission" date="2020-08" db="EMBL/GenBank/DDBJ databases">
        <title>Genomic Encyclopedia of Type Strains, Phase IV (KMG-IV): sequencing the most valuable type-strain genomes for metagenomic binning, comparative biology and taxonomic classification.</title>
        <authorList>
            <person name="Goeker M."/>
        </authorList>
    </citation>
    <scope>NUCLEOTIDE SEQUENCE [LARGE SCALE GENOMIC DNA]</scope>
    <source>
        <strain evidence="6 7">DSM 24105</strain>
    </source>
</reference>
<dbReference type="PANTHER" id="PTHR40661">
    <property type="match status" value="1"/>
</dbReference>
<dbReference type="Proteomes" id="UP001156881">
    <property type="component" value="Unassembled WGS sequence"/>
</dbReference>
<dbReference type="PROSITE" id="PS50943">
    <property type="entry name" value="HTH_CROC1"/>
    <property type="match status" value="1"/>
</dbReference>
<dbReference type="InterPro" id="IPR036286">
    <property type="entry name" value="LexA/Signal_pep-like_sf"/>
</dbReference>
<evidence type="ECO:0000313" key="8">
    <source>
        <dbReference type="Proteomes" id="UP001156881"/>
    </source>
</evidence>
<dbReference type="SUPFAM" id="SSF51306">
    <property type="entry name" value="LexA/Signal peptidase"/>
    <property type="match status" value="1"/>
</dbReference>
<dbReference type="CDD" id="cd00093">
    <property type="entry name" value="HTH_XRE"/>
    <property type="match status" value="1"/>
</dbReference>
<dbReference type="EMBL" id="JACIDN010000007">
    <property type="protein sequence ID" value="MBB3904231.1"/>
    <property type="molecule type" value="Genomic_DNA"/>
</dbReference>
<comment type="caution">
    <text evidence="6">The sequence shown here is derived from an EMBL/GenBank/DDBJ whole genome shotgun (WGS) entry which is preliminary data.</text>
</comment>
<dbReference type="AlphaFoldDB" id="A0A7W6APA7"/>
<evidence type="ECO:0000256" key="2">
    <source>
        <dbReference type="ARBA" id="ARBA00023125"/>
    </source>
</evidence>
<feature type="domain" description="HTH cro/C1-type" evidence="4">
    <location>
        <begin position="9"/>
        <end position="63"/>
    </location>
</feature>
<dbReference type="Gene3D" id="1.10.260.40">
    <property type="entry name" value="lambda repressor-like DNA-binding domains"/>
    <property type="match status" value="1"/>
</dbReference>
<dbReference type="Pfam" id="PF01381">
    <property type="entry name" value="HTH_3"/>
    <property type="match status" value="1"/>
</dbReference>
<dbReference type="Proteomes" id="UP000517759">
    <property type="component" value="Unassembled WGS sequence"/>
</dbReference>
<dbReference type="RefSeq" id="WP_183507902.1">
    <property type="nucleotide sequence ID" value="NZ_BSPG01000018.1"/>
</dbReference>
<reference evidence="8" key="2">
    <citation type="journal article" date="2019" name="Int. J. Syst. Evol. Microbiol.">
        <title>The Global Catalogue of Microorganisms (GCM) 10K type strain sequencing project: providing services to taxonomists for standard genome sequencing and annotation.</title>
        <authorList>
            <consortium name="The Broad Institute Genomics Platform"/>
            <consortium name="The Broad Institute Genome Sequencing Center for Infectious Disease"/>
            <person name="Wu L."/>
            <person name="Ma J."/>
        </authorList>
    </citation>
    <scope>NUCLEOTIDE SEQUENCE [LARGE SCALE GENOMIC DNA]</scope>
    <source>
        <strain evidence="8">NBRC 107710</strain>
    </source>
</reference>
<dbReference type="Pfam" id="PF00717">
    <property type="entry name" value="Peptidase_S24"/>
    <property type="match status" value="1"/>
</dbReference>
<keyword evidence="3" id="KW-0804">Transcription</keyword>
<dbReference type="InterPro" id="IPR010982">
    <property type="entry name" value="Lambda_DNA-bd_dom_sf"/>
</dbReference>
<dbReference type="InterPro" id="IPR001387">
    <property type="entry name" value="Cro/C1-type_HTH"/>
</dbReference>
<dbReference type="PANTHER" id="PTHR40661:SF3">
    <property type="entry name" value="FELS-1 PROPHAGE TRANSCRIPTIONAL REGULATOR"/>
    <property type="match status" value="1"/>
</dbReference>
<dbReference type="Gene3D" id="2.10.109.10">
    <property type="entry name" value="Umud Fragment, subunit A"/>
    <property type="match status" value="1"/>
</dbReference>